<name>A0A6J3IJ39_SAPAP</name>
<gene>
    <name evidence="3" type="primary">LOC116557141</name>
</gene>
<feature type="compositionally biased region" description="Basic and acidic residues" evidence="1">
    <location>
        <begin position="153"/>
        <end position="163"/>
    </location>
</feature>
<dbReference type="Proteomes" id="UP000504640">
    <property type="component" value="Unplaced"/>
</dbReference>
<evidence type="ECO:0000313" key="3">
    <source>
        <dbReference type="RefSeq" id="XP_032142533.1"/>
    </source>
</evidence>
<accession>A0A6J3IJ39</accession>
<dbReference type="AlphaFoldDB" id="A0A6J3IJ39"/>
<dbReference type="RefSeq" id="XP_032142533.1">
    <property type="nucleotide sequence ID" value="XM_032286642.1"/>
</dbReference>
<keyword evidence="2" id="KW-1185">Reference proteome</keyword>
<reference evidence="3" key="1">
    <citation type="submission" date="2025-08" db="UniProtKB">
        <authorList>
            <consortium name="RefSeq"/>
        </authorList>
    </citation>
    <scope>IDENTIFICATION</scope>
    <source>
        <tissue evidence="3">Blood</tissue>
    </source>
</reference>
<evidence type="ECO:0000256" key="1">
    <source>
        <dbReference type="SAM" id="MobiDB-lite"/>
    </source>
</evidence>
<organism evidence="2 3">
    <name type="scientific">Sapajus apella</name>
    <name type="common">Brown-capped capuchin</name>
    <name type="synonym">Cebus apella</name>
    <dbReference type="NCBI Taxonomy" id="9515"/>
    <lineage>
        <taxon>Eukaryota</taxon>
        <taxon>Metazoa</taxon>
        <taxon>Chordata</taxon>
        <taxon>Craniata</taxon>
        <taxon>Vertebrata</taxon>
        <taxon>Euteleostomi</taxon>
        <taxon>Mammalia</taxon>
        <taxon>Eutheria</taxon>
        <taxon>Euarchontoglires</taxon>
        <taxon>Primates</taxon>
        <taxon>Haplorrhini</taxon>
        <taxon>Platyrrhini</taxon>
        <taxon>Cebidae</taxon>
        <taxon>Cebinae</taxon>
        <taxon>Sapajus</taxon>
    </lineage>
</organism>
<feature type="compositionally biased region" description="Low complexity" evidence="1">
    <location>
        <begin position="113"/>
        <end position="131"/>
    </location>
</feature>
<proteinExistence type="predicted"/>
<sequence length="176" mass="18575">MGQNCLTFSVLHTMRLYSSSIQSSVSTVTSSLWPQATTLIKGELESGEQFPYSQRACRNGSVGTERERGAGRRRAGLAAQSRAHLPPLDRGSGLGGGHAPHAGPGGRRRRPRALLTCAPRRPARPASPTESRSPHSPRHPRSAAGAGGGSGVRDGRSPSRRLADILSRTETSALPP</sequence>
<feature type="region of interest" description="Disordered" evidence="1">
    <location>
        <begin position="56"/>
        <end position="176"/>
    </location>
</feature>
<protein>
    <submittedName>
        <fullName evidence="3">Uncharacterized protein LOC116557141</fullName>
    </submittedName>
</protein>
<dbReference type="GeneID" id="116557141"/>
<evidence type="ECO:0000313" key="2">
    <source>
        <dbReference type="Proteomes" id="UP000504640"/>
    </source>
</evidence>